<evidence type="ECO:0000313" key="1">
    <source>
        <dbReference type="EMBL" id="KAK4025786.1"/>
    </source>
</evidence>
<name>A0ABR0AKY8_9CRUS</name>
<accession>A0ABR0AKY8</accession>
<keyword evidence="2" id="KW-1185">Reference proteome</keyword>
<comment type="caution">
    <text evidence="1">The sequence shown here is derived from an EMBL/GenBank/DDBJ whole genome shotgun (WGS) entry which is preliminary data.</text>
</comment>
<proteinExistence type="predicted"/>
<sequence length="69" mass="7883">MHQQGGKYFPIDTLALVVDGFVKLNAQLDKLKQEDVCLLRRTFLTPNRRVVQKSDIGEVVSVTLLQKDR</sequence>
<protein>
    <submittedName>
        <fullName evidence="1">Uncharacterized protein</fullName>
    </submittedName>
</protein>
<dbReference type="EMBL" id="JAOYFB010000038">
    <property type="protein sequence ID" value="KAK4025786.1"/>
    <property type="molecule type" value="Genomic_DNA"/>
</dbReference>
<organism evidence="1 2">
    <name type="scientific">Daphnia magna</name>
    <dbReference type="NCBI Taxonomy" id="35525"/>
    <lineage>
        <taxon>Eukaryota</taxon>
        <taxon>Metazoa</taxon>
        <taxon>Ecdysozoa</taxon>
        <taxon>Arthropoda</taxon>
        <taxon>Crustacea</taxon>
        <taxon>Branchiopoda</taxon>
        <taxon>Diplostraca</taxon>
        <taxon>Cladocera</taxon>
        <taxon>Anomopoda</taxon>
        <taxon>Daphniidae</taxon>
        <taxon>Daphnia</taxon>
    </lineage>
</organism>
<gene>
    <name evidence="1" type="ORF">OUZ56_014832</name>
</gene>
<evidence type="ECO:0000313" key="2">
    <source>
        <dbReference type="Proteomes" id="UP001234178"/>
    </source>
</evidence>
<reference evidence="1 2" key="1">
    <citation type="journal article" date="2023" name="Nucleic Acids Res.">
        <title>The hologenome of Daphnia magna reveals possible DNA methylation and microbiome-mediated evolution of the host genome.</title>
        <authorList>
            <person name="Chaturvedi A."/>
            <person name="Li X."/>
            <person name="Dhandapani V."/>
            <person name="Marshall H."/>
            <person name="Kissane S."/>
            <person name="Cuenca-Cambronero M."/>
            <person name="Asole G."/>
            <person name="Calvet F."/>
            <person name="Ruiz-Romero M."/>
            <person name="Marangio P."/>
            <person name="Guigo R."/>
            <person name="Rago D."/>
            <person name="Mirbahai L."/>
            <person name="Eastwood N."/>
            <person name="Colbourne J.K."/>
            <person name="Zhou J."/>
            <person name="Mallon E."/>
            <person name="Orsini L."/>
        </authorList>
    </citation>
    <scope>NUCLEOTIDE SEQUENCE [LARGE SCALE GENOMIC DNA]</scope>
    <source>
        <strain evidence="1">LRV0_1</strain>
    </source>
</reference>
<dbReference type="Proteomes" id="UP001234178">
    <property type="component" value="Unassembled WGS sequence"/>
</dbReference>